<dbReference type="Pfam" id="PF13465">
    <property type="entry name" value="zf-H2C2_2"/>
    <property type="match status" value="1"/>
</dbReference>
<dbReference type="SUPFAM" id="SSF57667">
    <property type="entry name" value="beta-beta-alpha zinc fingers"/>
    <property type="match status" value="2"/>
</dbReference>
<dbReference type="PANTHER" id="PTHR23235">
    <property type="entry name" value="KRUEPPEL-LIKE TRANSCRIPTION FACTOR"/>
    <property type="match status" value="1"/>
</dbReference>
<dbReference type="PROSITE" id="PS50157">
    <property type="entry name" value="ZINC_FINGER_C2H2_2"/>
    <property type="match status" value="4"/>
</dbReference>
<dbReference type="PROSITE" id="PS00028">
    <property type="entry name" value="ZINC_FINGER_C2H2_1"/>
    <property type="match status" value="3"/>
</dbReference>
<dbReference type="SMART" id="SM00355">
    <property type="entry name" value="ZnF_C2H2"/>
    <property type="match status" value="4"/>
</dbReference>
<name>E4YPK0_OIKDI</name>
<feature type="domain" description="C2H2-type" evidence="9">
    <location>
        <begin position="125"/>
        <end position="147"/>
    </location>
</feature>
<evidence type="ECO:0000256" key="8">
    <source>
        <dbReference type="PROSITE-ProRule" id="PRU00042"/>
    </source>
</evidence>
<keyword evidence="5" id="KW-0862">Zinc</keyword>
<dbReference type="FunFam" id="3.30.160.60:FF:000104">
    <property type="entry name" value="Transcriptional repressor protein YY1"/>
    <property type="match status" value="1"/>
</dbReference>
<proteinExistence type="predicted"/>
<evidence type="ECO:0000256" key="5">
    <source>
        <dbReference type="ARBA" id="ARBA00022833"/>
    </source>
</evidence>
<keyword evidence="2" id="KW-0479">Metal-binding</keyword>
<dbReference type="FunFam" id="3.30.160.60:FF:001498">
    <property type="entry name" value="Zinc finger protein 404"/>
    <property type="match status" value="1"/>
</dbReference>
<dbReference type="PANTHER" id="PTHR23235:SF120">
    <property type="entry name" value="KRUPPEL-LIKE FACTOR 15"/>
    <property type="match status" value="1"/>
</dbReference>
<dbReference type="GO" id="GO:0005634">
    <property type="term" value="C:nucleus"/>
    <property type="evidence" value="ECO:0007669"/>
    <property type="project" value="UniProtKB-SubCell"/>
</dbReference>
<feature type="non-terminal residue" evidence="10">
    <location>
        <position position="1"/>
    </location>
</feature>
<evidence type="ECO:0000256" key="1">
    <source>
        <dbReference type="ARBA" id="ARBA00004123"/>
    </source>
</evidence>
<keyword evidence="3" id="KW-0677">Repeat</keyword>
<dbReference type="Pfam" id="PF00096">
    <property type="entry name" value="zf-C2H2"/>
    <property type="match status" value="2"/>
</dbReference>
<keyword evidence="4 8" id="KW-0863">Zinc-finger</keyword>
<dbReference type="Proteomes" id="UP000011014">
    <property type="component" value="Unassembled WGS sequence"/>
</dbReference>
<evidence type="ECO:0000256" key="3">
    <source>
        <dbReference type="ARBA" id="ARBA00022737"/>
    </source>
</evidence>
<dbReference type="GO" id="GO:0000978">
    <property type="term" value="F:RNA polymerase II cis-regulatory region sequence-specific DNA binding"/>
    <property type="evidence" value="ECO:0007669"/>
    <property type="project" value="TreeGrafter"/>
</dbReference>
<dbReference type="AlphaFoldDB" id="E4YPK0"/>
<dbReference type="InterPro" id="IPR036236">
    <property type="entry name" value="Znf_C2H2_sf"/>
</dbReference>
<feature type="domain" description="C2H2-type" evidence="9">
    <location>
        <begin position="95"/>
        <end position="124"/>
    </location>
</feature>
<evidence type="ECO:0000256" key="7">
    <source>
        <dbReference type="ARBA" id="ARBA00023242"/>
    </source>
</evidence>
<evidence type="ECO:0000256" key="2">
    <source>
        <dbReference type="ARBA" id="ARBA00022723"/>
    </source>
</evidence>
<dbReference type="GO" id="GO:0008270">
    <property type="term" value="F:zinc ion binding"/>
    <property type="evidence" value="ECO:0007669"/>
    <property type="project" value="UniProtKB-KW"/>
</dbReference>
<dbReference type="GO" id="GO:0000981">
    <property type="term" value="F:DNA-binding transcription factor activity, RNA polymerase II-specific"/>
    <property type="evidence" value="ECO:0007669"/>
    <property type="project" value="TreeGrafter"/>
</dbReference>
<evidence type="ECO:0000256" key="4">
    <source>
        <dbReference type="ARBA" id="ARBA00022771"/>
    </source>
</evidence>
<organism evidence="10">
    <name type="scientific">Oikopleura dioica</name>
    <name type="common">Tunicate</name>
    <dbReference type="NCBI Taxonomy" id="34765"/>
    <lineage>
        <taxon>Eukaryota</taxon>
        <taxon>Metazoa</taxon>
        <taxon>Chordata</taxon>
        <taxon>Tunicata</taxon>
        <taxon>Appendicularia</taxon>
        <taxon>Copelata</taxon>
        <taxon>Oikopleuridae</taxon>
        <taxon>Oikopleura</taxon>
    </lineage>
</organism>
<gene>
    <name evidence="10" type="ORF">GSOID_T00030501001</name>
</gene>
<dbReference type="FunFam" id="3.30.160.60:FF:001158">
    <property type="entry name" value="zinc finger protein 22"/>
    <property type="match status" value="1"/>
</dbReference>
<evidence type="ECO:0000256" key="6">
    <source>
        <dbReference type="ARBA" id="ARBA00023125"/>
    </source>
</evidence>
<keyword evidence="7" id="KW-0539">Nucleus</keyword>
<dbReference type="InterPro" id="IPR013087">
    <property type="entry name" value="Znf_C2H2_type"/>
</dbReference>
<protein>
    <recommendedName>
        <fullName evidence="9">C2H2-type domain-containing protein</fullName>
    </recommendedName>
</protein>
<keyword evidence="6" id="KW-0238">DNA-binding</keyword>
<accession>E4YPK0</accession>
<comment type="subcellular location">
    <subcellularLocation>
        <location evidence="1">Nucleus</location>
    </subcellularLocation>
</comment>
<reference evidence="10" key="1">
    <citation type="journal article" date="2010" name="Science">
        <title>Plasticity of animal genome architecture unmasked by rapid evolution of a pelagic tunicate.</title>
        <authorList>
            <person name="Denoeud F."/>
            <person name="Henriet S."/>
            <person name="Mungpakdee S."/>
            <person name="Aury J.M."/>
            <person name="Da Silva C."/>
            <person name="Brinkmann H."/>
            <person name="Mikhaleva J."/>
            <person name="Olsen L.C."/>
            <person name="Jubin C."/>
            <person name="Canestro C."/>
            <person name="Bouquet J.M."/>
            <person name="Danks G."/>
            <person name="Poulain J."/>
            <person name="Campsteijn C."/>
            <person name="Adamski M."/>
            <person name="Cross I."/>
            <person name="Yadetie F."/>
            <person name="Muffato M."/>
            <person name="Louis A."/>
            <person name="Butcher S."/>
            <person name="Tsagkogeorga G."/>
            <person name="Konrad A."/>
            <person name="Singh S."/>
            <person name="Jensen M.F."/>
            <person name="Cong E.H."/>
            <person name="Eikeseth-Otteraa H."/>
            <person name="Noel B."/>
            <person name="Anthouard V."/>
            <person name="Porcel B.M."/>
            <person name="Kachouri-Lafond R."/>
            <person name="Nishino A."/>
            <person name="Ugolini M."/>
            <person name="Chourrout P."/>
            <person name="Nishida H."/>
            <person name="Aasland R."/>
            <person name="Huzurbazar S."/>
            <person name="Westhof E."/>
            <person name="Delsuc F."/>
            <person name="Lehrach H."/>
            <person name="Reinhardt R."/>
            <person name="Weissenbach J."/>
            <person name="Roy S.W."/>
            <person name="Artiguenave F."/>
            <person name="Postlethwait J.H."/>
            <person name="Manak J.R."/>
            <person name="Thompson E.M."/>
            <person name="Jaillon O."/>
            <person name="Du Pasquier L."/>
            <person name="Boudinot P."/>
            <person name="Liberles D.A."/>
            <person name="Volff J.N."/>
            <person name="Philippe H."/>
            <person name="Lenhard B."/>
            <person name="Roest Crollius H."/>
            <person name="Wincker P."/>
            <person name="Chourrout D."/>
        </authorList>
    </citation>
    <scope>NUCLEOTIDE SEQUENCE [LARGE SCALE GENOMIC DNA]</scope>
</reference>
<evidence type="ECO:0000313" key="10">
    <source>
        <dbReference type="EMBL" id="CBY37396.1"/>
    </source>
</evidence>
<sequence>LFCSLELKKTFLKPPVKLEETKSENKSERKPRRKSVTKFNCSVEGCSKGFCTQTALNNHVKRHNREFKCEKCSKVFNEHAKLKRHQLVHTGERPFKCPFAHCQRRFSLDFNLTTHMRIHTGDKPFKCDECGKCFAQSANLKQHRKTHENACLKKQAKQEVLKIEQPIAQLCSN</sequence>
<dbReference type="EMBL" id="FN654965">
    <property type="protein sequence ID" value="CBY37396.1"/>
    <property type="molecule type" value="Genomic_DNA"/>
</dbReference>
<evidence type="ECO:0000259" key="9">
    <source>
        <dbReference type="PROSITE" id="PS50157"/>
    </source>
</evidence>
<feature type="domain" description="C2H2-type" evidence="9">
    <location>
        <begin position="67"/>
        <end position="94"/>
    </location>
</feature>
<feature type="domain" description="C2H2-type" evidence="9">
    <location>
        <begin position="39"/>
        <end position="68"/>
    </location>
</feature>
<dbReference type="Gene3D" id="3.30.160.60">
    <property type="entry name" value="Classic Zinc Finger"/>
    <property type="match status" value="4"/>
</dbReference>